<evidence type="ECO:0000313" key="2">
    <source>
        <dbReference type="Proteomes" id="UP000535406"/>
    </source>
</evidence>
<proteinExistence type="predicted"/>
<comment type="caution">
    <text evidence="1">The sequence shown here is derived from an EMBL/GenBank/DDBJ whole genome shotgun (WGS) entry which is preliminary data.</text>
</comment>
<dbReference type="EMBL" id="JACHIK010000001">
    <property type="protein sequence ID" value="MBB5040846.1"/>
    <property type="molecule type" value="Genomic_DNA"/>
</dbReference>
<dbReference type="RefSeq" id="WP_184139996.1">
    <property type="nucleotide sequence ID" value="NZ_JACHIK010000001.1"/>
</dbReference>
<sequence>MARVNLAYFQRDPEPPKKRPAKRAGYLAWLHELPCCVTGRTGVQAAHLSYASPWHGHYGRAKGTKAPDRFALPLCPEEHTRQHSMNEEAYWRGVGIEPHLLALTLFGIFNDYDKFEATQRATSRIMSGLAAAGRYPTREDT</sequence>
<reference evidence="1 2" key="1">
    <citation type="submission" date="2020-08" db="EMBL/GenBank/DDBJ databases">
        <title>Genomic Encyclopedia of Type Strains, Phase IV (KMG-IV): sequencing the most valuable type-strain genomes for metagenomic binning, comparative biology and taxonomic classification.</title>
        <authorList>
            <person name="Goeker M."/>
        </authorList>
    </citation>
    <scope>NUCLEOTIDE SEQUENCE [LARGE SCALE GENOMIC DNA]</scope>
    <source>
        <strain evidence="1 2">DSM 21319</strain>
    </source>
</reference>
<name>A0A7W7YR78_9HYPH</name>
<accession>A0A7W7YR78</accession>
<evidence type="ECO:0008006" key="3">
    <source>
        <dbReference type="Google" id="ProtNLM"/>
    </source>
</evidence>
<dbReference type="Pfam" id="PF06147">
    <property type="entry name" value="DUF968"/>
    <property type="match status" value="1"/>
</dbReference>
<gene>
    <name evidence="1" type="ORF">HNQ66_000224</name>
</gene>
<evidence type="ECO:0000313" key="1">
    <source>
        <dbReference type="EMBL" id="MBB5040846.1"/>
    </source>
</evidence>
<dbReference type="Proteomes" id="UP000535406">
    <property type="component" value="Unassembled WGS sequence"/>
</dbReference>
<dbReference type="AlphaFoldDB" id="A0A7W7YR78"/>
<protein>
    <recommendedName>
        <fullName evidence="3">DUF968 domain-containing protein</fullName>
    </recommendedName>
</protein>
<organism evidence="1 2">
    <name type="scientific">Shinella fusca</name>
    <dbReference type="NCBI Taxonomy" id="544480"/>
    <lineage>
        <taxon>Bacteria</taxon>
        <taxon>Pseudomonadati</taxon>
        <taxon>Pseudomonadota</taxon>
        <taxon>Alphaproteobacteria</taxon>
        <taxon>Hyphomicrobiales</taxon>
        <taxon>Rhizobiaceae</taxon>
        <taxon>Shinella</taxon>
    </lineage>
</organism>
<dbReference type="InterPro" id="IPR010373">
    <property type="entry name" value="DUF968"/>
</dbReference>
<keyword evidence="2" id="KW-1185">Reference proteome</keyword>